<gene>
    <name evidence="2" type="ORF">NDU88_005710</name>
</gene>
<proteinExistence type="predicted"/>
<organism evidence="2 3">
    <name type="scientific">Pleurodeles waltl</name>
    <name type="common">Iberian ribbed newt</name>
    <dbReference type="NCBI Taxonomy" id="8319"/>
    <lineage>
        <taxon>Eukaryota</taxon>
        <taxon>Metazoa</taxon>
        <taxon>Chordata</taxon>
        <taxon>Craniata</taxon>
        <taxon>Vertebrata</taxon>
        <taxon>Euteleostomi</taxon>
        <taxon>Amphibia</taxon>
        <taxon>Batrachia</taxon>
        <taxon>Caudata</taxon>
        <taxon>Salamandroidea</taxon>
        <taxon>Salamandridae</taxon>
        <taxon>Pleurodelinae</taxon>
        <taxon>Pleurodeles</taxon>
    </lineage>
</organism>
<accession>A0AAV7PJD3</accession>
<sequence length="110" mass="11856">MGGRALDVPEPALGLRRHQRGKGSLPRPRRVRRSCPLAYGGPFGMHRAGRVLPQASLLRGVLRRSAFISIDHTPTAGSRASSRSYVPHLRHLKLNTVFIDGSGGGLGKKA</sequence>
<comment type="caution">
    <text evidence="2">The sequence shown here is derived from an EMBL/GenBank/DDBJ whole genome shotgun (WGS) entry which is preliminary data.</text>
</comment>
<dbReference type="EMBL" id="JANPWB010000011">
    <property type="protein sequence ID" value="KAJ1127307.1"/>
    <property type="molecule type" value="Genomic_DNA"/>
</dbReference>
<dbReference type="Proteomes" id="UP001066276">
    <property type="component" value="Chromosome 7"/>
</dbReference>
<dbReference type="AlphaFoldDB" id="A0AAV7PJD3"/>
<evidence type="ECO:0000313" key="2">
    <source>
        <dbReference type="EMBL" id="KAJ1127307.1"/>
    </source>
</evidence>
<protein>
    <submittedName>
        <fullName evidence="2">Uncharacterized protein</fullName>
    </submittedName>
</protein>
<feature type="region of interest" description="Disordered" evidence="1">
    <location>
        <begin position="1"/>
        <end position="33"/>
    </location>
</feature>
<evidence type="ECO:0000313" key="3">
    <source>
        <dbReference type="Proteomes" id="UP001066276"/>
    </source>
</evidence>
<reference evidence="2" key="1">
    <citation type="journal article" date="2022" name="bioRxiv">
        <title>Sequencing and chromosome-scale assembly of the giantPleurodeles waltlgenome.</title>
        <authorList>
            <person name="Brown T."/>
            <person name="Elewa A."/>
            <person name="Iarovenko S."/>
            <person name="Subramanian E."/>
            <person name="Araus A.J."/>
            <person name="Petzold A."/>
            <person name="Susuki M."/>
            <person name="Suzuki K.-i.T."/>
            <person name="Hayashi T."/>
            <person name="Toyoda A."/>
            <person name="Oliveira C."/>
            <person name="Osipova E."/>
            <person name="Leigh N.D."/>
            <person name="Simon A."/>
            <person name="Yun M.H."/>
        </authorList>
    </citation>
    <scope>NUCLEOTIDE SEQUENCE</scope>
    <source>
        <strain evidence="2">20211129_DDA</strain>
        <tissue evidence="2">Liver</tissue>
    </source>
</reference>
<name>A0AAV7PJD3_PLEWA</name>
<evidence type="ECO:0000256" key="1">
    <source>
        <dbReference type="SAM" id="MobiDB-lite"/>
    </source>
</evidence>
<feature type="compositionally biased region" description="Basic residues" evidence="1">
    <location>
        <begin position="15"/>
        <end position="33"/>
    </location>
</feature>
<keyword evidence="3" id="KW-1185">Reference proteome</keyword>